<organism evidence="1 2">
    <name type="scientific">Bipolaris victoriae (strain FI3)</name>
    <name type="common">Victoria blight of oats agent</name>
    <name type="synonym">Cochliobolus victoriae</name>
    <dbReference type="NCBI Taxonomy" id="930091"/>
    <lineage>
        <taxon>Eukaryota</taxon>
        <taxon>Fungi</taxon>
        <taxon>Dikarya</taxon>
        <taxon>Ascomycota</taxon>
        <taxon>Pezizomycotina</taxon>
        <taxon>Dothideomycetes</taxon>
        <taxon>Pleosporomycetidae</taxon>
        <taxon>Pleosporales</taxon>
        <taxon>Pleosporineae</taxon>
        <taxon>Pleosporaceae</taxon>
        <taxon>Bipolaris</taxon>
    </lineage>
</organism>
<dbReference type="RefSeq" id="XP_014550124.1">
    <property type="nucleotide sequence ID" value="XM_014694638.1"/>
</dbReference>
<sequence length="50" mass="6186">IYSIIYYKLLELVSLNTKLVIDIELRNNYYNSLKFKENLINYKLLVYNFY</sequence>
<accession>W7E3M6</accession>
<dbReference type="HOGENOM" id="CLU_200105_0_0_1"/>
<feature type="non-terminal residue" evidence="1">
    <location>
        <position position="1"/>
    </location>
</feature>
<dbReference type="EMBL" id="KI968960">
    <property type="protein sequence ID" value="EUN20550.1"/>
    <property type="molecule type" value="Genomic_DNA"/>
</dbReference>
<keyword evidence="2" id="KW-1185">Reference proteome</keyword>
<dbReference type="GeneID" id="26250912"/>
<proteinExistence type="predicted"/>
<evidence type="ECO:0000313" key="2">
    <source>
        <dbReference type="Proteomes" id="UP000054337"/>
    </source>
</evidence>
<name>W7E3M6_BIPV3</name>
<dbReference type="AlphaFoldDB" id="W7E3M6"/>
<dbReference type="Proteomes" id="UP000054337">
    <property type="component" value="Unassembled WGS sequence"/>
</dbReference>
<reference evidence="1 2" key="1">
    <citation type="journal article" date="2013" name="PLoS Genet.">
        <title>Comparative genome structure, secondary metabolite, and effector coding capacity across Cochliobolus pathogens.</title>
        <authorList>
            <person name="Condon B.J."/>
            <person name="Leng Y."/>
            <person name="Wu D."/>
            <person name="Bushley K.E."/>
            <person name="Ohm R.A."/>
            <person name="Otillar R."/>
            <person name="Martin J."/>
            <person name="Schackwitz W."/>
            <person name="Grimwood J."/>
            <person name="MohdZainudin N."/>
            <person name="Xue C."/>
            <person name="Wang R."/>
            <person name="Manning V.A."/>
            <person name="Dhillon B."/>
            <person name="Tu Z.J."/>
            <person name="Steffenson B.J."/>
            <person name="Salamov A."/>
            <person name="Sun H."/>
            <person name="Lowry S."/>
            <person name="LaButti K."/>
            <person name="Han J."/>
            <person name="Copeland A."/>
            <person name="Lindquist E."/>
            <person name="Barry K."/>
            <person name="Schmutz J."/>
            <person name="Baker S.E."/>
            <person name="Ciuffetti L.M."/>
            <person name="Grigoriev I.V."/>
            <person name="Zhong S."/>
            <person name="Turgeon B.G."/>
        </authorList>
    </citation>
    <scope>NUCLEOTIDE SEQUENCE [LARGE SCALE GENOMIC DNA]</scope>
    <source>
        <strain evidence="1 2">FI3</strain>
    </source>
</reference>
<evidence type="ECO:0000313" key="1">
    <source>
        <dbReference type="EMBL" id="EUN20550.1"/>
    </source>
</evidence>
<gene>
    <name evidence="1" type="ORF">COCVIDRAFT_116409</name>
</gene>
<protein>
    <submittedName>
        <fullName evidence="1">Uncharacterized protein</fullName>
    </submittedName>
</protein>